<dbReference type="Proteomes" id="UP000503483">
    <property type="component" value="Chromosome"/>
</dbReference>
<evidence type="ECO:0000313" key="1">
    <source>
        <dbReference type="EMBL" id="QKE27291.1"/>
    </source>
</evidence>
<accession>A0A6M8EKB6</accession>
<name>A0A6M8EKB6_9BACT</name>
<proteinExistence type="predicted"/>
<dbReference type="AlphaFoldDB" id="A0A6M8EKB6"/>
<reference evidence="1 2" key="1">
    <citation type="submission" date="2019-08" db="EMBL/GenBank/DDBJ databases">
        <title>Complete genome sequence of Arcobacter acticola.</title>
        <authorList>
            <person name="Miller W."/>
        </authorList>
    </citation>
    <scope>NUCLEOTIDE SEQUENCE [LARGE SCALE GENOMIC DNA]</scope>
    <source>
        <strain evidence="1 2">KCTC 52212</strain>
    </source>
</reference>
<gene>
    <name evidence="1" type="ORF">AACT_0057</name>
</gene>
<organism evidence="1 2">
    <name type="scientific">Arcobacter acticola</name>
    <dbReference type="NCBI Taxonomy" id="1849015"/>
    <lineage>
        <taxon>Bacteria</taxon>
        <taxon>Pseudomonadati</taxon>
        <taxon>Campylobacterota</taxon>
        <taxon>Epsilonproteobacteria</taxon>
        <taxon>Campylobacterales</taxon>
        <taxon>Arcobacteraceae</taxon>
        <taxon>Arcobacter</taxon>
    </lineage>
</organism>
<protein>
    <submittedName>
        <fullName evidence="1">Unstab_antitox domain-containing protein</fullName>
    </submittedName>
</protein>
<sequence length="73" mass="8637">MTKIMNRVLQDIQILSSNEKNDLMKILIASMDENHDNDSDKFWADIAKNRFEEIESKKVQTLNWNQIKQQVLS</sequence>
<dbReference type="InterPro" id="IPR013406">
    <property type="entry name" value="CHP02574_addiction_mod"/>
</dbReference>
<keyword evidence="2" id="KW-1185">Reference proteome</keyword>
<dbReference type="EMBL" id="CP042652">
    <property type="protein sequence ID" value="QKE27291.1"/>
    <property type="molecule type" value="Genomic_DNA"/>
</dbReference>
<dbReference type="KEGG" id="paco:AACT_0057"/>
<evidence type="ECO:0000313" key="2">
    <source>
        <dbReference type="Proteomes" id="UP000503483"/>
    </source>
</evidence>
<dbReference type="RefSeq" id="WP_172123859.1">
    <property type="nucleotide sequence ID" value="NZ_CP042652.1"/>
</dbReference>
<dbReference type="Pfam" id="PF09720">
    <property type="entry name" value="Unstab_antitox"/>
    <property type="match status" value="1"/>
</dbReference>